<feature type="domain" description="Radical SAM core" evidence="17">
    <location>
        <begin position="41"/>
        <end position="282"/>
    </location>
</feature>
<keyword evidence="5 14" id="KW-0004">4Fe-4S</keyword>
<evidence type="ECO:0000256" key="6">
    <source>
        <dbReference type="ARBA" id="ARBA00022490"/>
    </source>
</evidence>
<dbReference type="Gene3D" id="3.20.20.70">
    <property type="entry name" value="Aldolase class I"/>
    <property type="match status" value="1"/>
</dbReference>
<evidence type="ECO:0000259" key="17">
    <source>
        <dbReference type="PROSITE" id="PS51918"/>
    </source>
</evidence>
<comment type="subcellular location">
    <subcellularLocation>
        <location evidence="1 14">Cytoplasm</location>
    </subcellularLocation>
</comment>
<keyword evidence="6 14" id="KW-0963">Cytoplasm</keyword>
<dbReference type="Gene3D" id="1.10.10.920">
    <property type="match status" value="1"/>
</dbReference>
<dbReference type="InterPro" id="IPR006638">
    <property type="entry name" value="Elp3/MiaA/NifB-like_rSAM"/>
</dbReference>
<keyword evidence="9 14" id="KW-0560">Oxidoreductase</keyword>
<evidence type="ECO:0000256" key="8">
    <source>
        <dbReference type="ARBA" id="ARBA00022723"/>
    </source>
</evidence>
<feature type="binding site" evidence="15">
    <location>
        <position position="139"/>
    </location>
    <ligand>
        <name>S-adenosyl-L-methionine</name>
        <dbReference type="ChEBI" id="CHEBI:59789"/>
        <label>1</label>
    </ligand>
</feature>
<dbReference type="OrthoDB" id="9808022at2"/>
<evidence type="ECO:0000256" key="4">
    <source>
        <dbReference type="ARBA" id="ARBA00011245"/>
    </source>
</evidence>
<feature type="binding site" evidence="15">
    <location>
        <position position="203"/>
    </location>
    <ligand>
        <name>S-adenosyl-L-methionine</name>
        <dbReference type="ChEBI" id="CHEBI:59789"/>
        <label>2</label>
    </ligand>
</feature>
<dbReference type="GO" id="GO:0005737">
    <property type="term" value="C:cytoplasm"/>
    <property type="evidence" value="ECO:0007669"/>
    <property type="project" value="UniProtKB-SubCell"/>
</dbReference>
<evidence type="ECO:0000256" key="16">
    <source>
        <dbReference type="PIRSR" id="PIRSR000167-2"/>
    </source>
</evidence>
<feature type="binding site" evidence="16">
    <location>
        <position position="56"/>
    </location>
    <ligand>
        <name>[4Fe-4S] cluster</name>
        <dbReference type="ChEBI" id="CHEBI:49883"/>
        <note>4Fe-4S-S-AdoMet</note>
    </ligand>
</feature>
<evidence type="ECO:0000256" key="5">
    <source>
        <dbReference type="ARBA" id="ARBA00022485"/>
    </source>
</evidence>
<keyword evidence="8 14" id="KW-0479">Metal-binding</keyword>
<proteinExistence type="inferred from homology"/>
<comment type="pathway">
    <text evidence="2 14">Porphyrin-containing compound metabolism; protoporphyrin-IX biosynthesis; protoporphyrinogen-IX from coproporphyrinogen-III (AdoMet route): step 1/1.</text>
</comment>
<gene>
    <name evidence="18" type="primary">hemN</name>
    <name evidence="18" type="ORF">COO09_19115</name>
</gene>
<evidence type="ECO:0000256" key="11">
    <source>
        <dbReference type="ARBA" id="ARBA00023014"/>
    </source>
</evidence>
<dbReference type="SFLD" id="SFLDS00029">
    <property type="entry name" value="Radical_SAM"/>
    <property type="match status" value="1"/>
</dbReference>
<dbReference type="InterPro" id="IPR007197">
    <property type="entry name" value="rSAM"/>
</dbReference>
<dbReference type="GO" id="GO:0051539">
    <property type="term" value="F:4 iron, 4 sulfur cluster binding"/>
    <property type="evidence" value="ECO:0007669"/>
    <property type="project" value="UniProtKB-KW"/>
</dbReference>
<comment type="catalytic activity">
    <reaction evidence="13 14">
        <text>coproporphyrinogen III + 2 S-adenosyl-L-methionine = protoporphyrinogen IX + 2 5'-deoxyadenosine + 2 L-methionine + 2 CO2</text>
        <dbReference type="Rhea" id="RHEA:15425"/>
        <dbReference type="ChEBI" id="CHEBI:16526"/>
        <dbReference type="ChEBI" id="CHEBI:17319"/>
        <dbReference type="ChEBI" id="CHEBI:57307"/>
        <dbReference type="ChEBI" id="CHEBI:57309"/>
        <dbReference type="ChEBI" id="CHEBI:57844"/>
        <dbReference type="ChEBI" id="CHEBI:59789"/>
        <dbReference type="EC" id="1.3.98.3"/>
    </reaction>
</comment>
<evidence type="ECO:0000256" key="10">
    <source>
        <dbReference type="ARBA" id="ARBA00023004"/>
    </source>
</evidence>
<comment type="caution">
    <text evidence="18">The sequence shown here is derived from an EMBL/GenBank/DDBJ whole genome shotgun (WGS) entry which is preliminary data.</text>
</comment>
<dbReference type="GO" id="GO:0004109">
    <property type="term" value="F:coproporphyrinogen oxidase activity"/>
    <property type="evidence" value="ECO:0007669"/>
    <property type="project" value="InterPro"/>
</dbReference>
<dbReference type="InterPro" id="IPR004558">
    <property type="entry name" value="Coprogen_oxidase_HemN"/>
</dbReference>
<name>A0A2A4FSP7_9SPHN</name>
<sequence length="439" mass="48301">MWPYYPDLLERPVPRYTSYPTAAEFTEAVGSSVQSAALDAVTSHTDISLYVHIPYCQEICWYCGCNTGAANRSGRIASYLDALEDEIHVVARHLGGRGRVGRIAFGGGSPNAIAPLAFVRLLDRIVTELDAAGAEISIELDPRSLDEAWYDVLRDTRVTRASLGVQTFTPHIQQAIGRIQPLAMIEQAVGRLRDAGVESLNFDLMYGLPHQHLADLGTTLAEAIRLAPERIALFGYAHLPSLIARQQRIDGQALPDGHKRFEQAAHGFKILTAAGYRAIGFDHFARPSDPLAIAGAQGRLHRNFQGFTDDPAGVLIGLGASAISQFPGAIIQNEKMAGRYRMLVAAHQLAGRRGVERHEEDHWRGKIIEQLLCQGEARMSEDRLSRVRHDLEPFVEKGLVRCGPTFVRLLPAGLPYARAVASCFDHYRAFSKGHFSHAV</sequence>
<evidence type="ECO:0000256" key="12">
    <source>
        <dbReference type="ARBA" id="ARBA00023244"/>
    </source>
</evidence>
<dbReference type="RefSeq" id="WP_066964049.1">
    <property type="nucleotide sequence ID" value="NZ_CP023449.1"/>
</dbReference>
<dbReference type="AlphaFoldDB" id="A0A2A4FSP7"/>
<evidence type="ECO:0000256" key="7">
    <source>
        <dbReference type="ARBA" id="ARBA00022691"/>
    </source>
</evidence>
<dbReference type="CDD" id="cd01335">
    <property type="entry name" value="Radical_SAM"/>
    <property type="match status" value="1"/>
</dbReference>
<comment type="similarity">
    <text evidence="3 14">Belongs to the anaerobic coproporphyrinogen-III oxidase family.</text>
</comment>
<dbReference type="PIRSF" id="PIRSF000167">
    <property type="entry name" value="HemN"/>
    <property type="match status" value="1"/>
</dbReference>
<feature type="binding site" evidence="15">
    <location>
        <position position="323"/>
    </location>
    <ligand>
        <name>S-adenosyl-L-methionine</name>
        <dbReference type="ChEBI" id="CHEBI:59789"/>
        <label>1</label>
    </ligand>
</feature>
<evidence type="ECO:0000256" key="1">
    <source>
        <dbReference type="ARBA" id="ARBA00004496"/>
    </source>
</evidence>
<dbReference type="InterPro" id="IPR058240">
    <property type="entry name" value="rSAM_sf"/>
</dbReference>
<keyword evidence="10 14" id="KW-0408">Iron</keyword>
<comment type="subunit">
    <text evidence="4">Monomer.</text>
</comment>
<feature type="binding site" evidence="15">
    <location>
        <position position="237"/>
    </location>
    <ligand>
        <name>S-adenosyl-L-methionine</name>
        <dbReference type="ChEBI" id="CHEBI:59789"/>
        <label>2</label>
    </ligand>
</feature>
<keyword evidence="7 14" id="KW-0949">S-adenosyl-L-methionine</keyword>
<feature type="binding site" evidence="16">
    <location>
        <position position="60"/>
    </location>
    <ligand>
        <name>[4Fe-4S] cluster</name>
        <dbReference type="ChEBI" id="CHEBI:49883"/>
        <note>4Fe-4S-S-AdoMet</note>
    </ligand>
</feature>
<dbReference type="UniPathway" id="UPA00251">
    <property type="reaction ID" value="UER00323"/>
</dbReference>
<protein>
    <recommendedName>
        <fullName evidence="14">Coproporphyrinogen-III oxidase</fullName>
        <ecNumber evidence="14">1.3.98.3</ecNumber>
    </recommendedName>
</protein>
<evidence type="ECO:0000256" key="13">
    <source>
        <dbReference type="ARBA" id="ARBA00048321"/>
    </source>
</evidence>
<evidence type="ECO:0000256" key="9">
    <source>
        <dbReference type="ARBA" id="ARBA00023002"/>
    </source>
</evidence>
<keyword evidence="12 14" id="KW-0627">Porphyrin biosynthesis</keyword>
<feature type="binding site" evidence="15">
    <location>
        <begin position="62"/>
        <end position="64"/>
    </location>
    <ligand>
        <name>S-adenosyl-L-methionine</name>
        <dbReference type="ChEBI" id="CHEBI:59789"/>
        <label>2</label>
    </ligand>
</feature>
<accession>A0A2A4FSP7</accession>
<dbReference type="EMBL" id="NWUF01000024">
    <property type="protein sequence ID" value="PCE40702.1"/>
    <property type="molecule type" value="Genomic_DNA"/>
</dbReference>
<dbReference type="GO" id="GO:0051989">
    <property type="term" value="F:coproporphyrinogen dehydrogenase activity"/>
    <property type="evidence" value="ECO:0007669"/>
    <property type="project" value="UniProtKB-EC"/>
</dbReference>
<dbReference type="NCBIfam" id="TIGR00538">
    <property type="entry name" value="hemN"/>
    <property type="match status" value="1"/>
</dbReference>
<dbReference type="GO" id="GO:0046872">
    <property type="term" value="F:metal ion binding"/>
    <property type="evidence" value="ECO:0007669"/>
    <property type="project" value="UniProtKB-KW"/>
</dbReference>
<dbReference type="PANTHER" id="PTHR13932">
    <property type="entry name" value="COPROPORPHYRINIGEN III OXIDASE"/>
    <property type="match status" value="1"/>
</dbReference>
<dbReference type="SFLD" id="SFLDG01065">
    <property type="entry name" value="anaerobic_coproporphyrinogen-I"/>
    <property type="match status" value="1"/>
</dbReference>
<organism evidence="18 19">
    <name type="scientific">Rhizorhabdus dicambivorans</name>
    <dbReference type="NCBI Taxonomy" id="1850238"/>
    <lineage>
        <taxon>Bacteria</taxon>
        <taxon>Pseudomonadati</taxon>
        <taxon>Pseudomonadota</taxon>
        <taxon>Alphaproteobacteria</taxon>
        <taxon>Sphingomonadales</taxon>
        <taxon>Sphingomonadaceae</taxon>
        <taxon>Rhizorhabdus</taxon>
    </lineage>
</organism>
<dbReference type="Pfam" id="PF04055">
    <property type="entry name" value="Radical_SAM"/>
    <property type="match status" value="1"/>
</dbReference>
<feature type="binding site" evidence="15">
    <location>
        <position position="166"/>
    </location>
    <ligand>
        <name>S-adenosyl-L-methionine</name>
        <dbReference type="ChEBI" id="CHEBI:59789"/>
        <label>2</label>
    </ligand>
</feature>
<dbReference type="EC" id="1.3.98.3" evidence="14"/>
<keyword evidence="19" id="KW-1185">Reference proteome</keyword>
<dbReference type="SUPFAM" id="SSF102114">
    <property type="entry name" value="Radical SAM enzymes"/>
    <property type="match status" value="1"/>
</dbReference>
<comment type="cofactor">
    <cofactor evidence="14 16">
        <name>[4Fe-4S] cluster</name>
        <dbReference type="ChEBI" id="CHEBI:49883"/>
    </cofactor>
    <text evidence="14 16">Binds 1 [4Fe-4S] cluster. The cluster is coordinated with 3 cysteines and an exchangeable S-adenosyl-L-methionine.</text>
</comment>
<evidence type="ECO:0000313" key="18">
    <source>
        <dbReference type="EMBL" id="PCE40702.1"/>
    </source>
</evidence>
<dbReference type="InterPro" id="IPR013785">
    <property type="entry name" value="Aldolase_TIM"/>
</dbReference>
<evidence type="ECO:0000256" key="14">
    <source>
        <dbReference type="PIRNR" id="PIRNR000167"/>
    </source>
</evidence>
<reference evidence="18 19" key="1">
    <citation type="submission" date="2017-09" db="EMBL/GenBank/DDBJ databases">
        <title>The Catabolism of 3,6-Dichlorosalicylic acid is Initiated by the Cytochrome P450 Monooxygenase DsmABC in Rhizorhabdus dicambivorans Ndbn-20.</title>
        <authorList>
            <person name="Na L."/>
        </authorList>
    </citation>
    <scope>NUCLEOTIDE SEQUENCE [LARGE SCALE GENOMIC DNA]</scope>
    <source>
        <strain evidence="18 19">Ndbn-20m</strain>
    </source>
</reference>
<dbReference type="PANTHER" id="PTHR13932:SF6">
    <property type="entry name" value="OXYGEN-INDEPENDENT COPROPORPHYRINOGEN III OXIDASE"/>
    <property type="match status" value="1"/>
</dbReference>
<dbReference type="PROSITE" id="PS51918">
    <property type="entry name" value="RADICAL_SAM"/>
    <property type="match status" value="1"/>
</dbReference>
<feature type="binding site" evidence="15">
    <location>
        <position position="107"/>
    </location>
    <ligand>
        <name>S-adenosyl-L-methionine</name>
        <dbReference type="ChEBI" id="CHEBI:59789"/>
        <label>1</label>
    </ligand>
</feature>
<dbReference type="Proteomes" id="UP000218934">
    <property type="component" value="Unassembled WGS sequence"/>
</dbReference>
<dbReference type="GO" id="GO:0006782">
    <property type="term" value="P:protoporphyrinogen IX biosynthetic process"/>
    <property type="evidence" value="ECO:0007669"/>
    <property type="project" value="UniProtKB-UniPathway"/>
</dbReference>
<evidence type="ECO:0000256" key="3">
    <source>
        <dbReference type="ARBA" id="ARBA00005493"/>
    </source>
</evidence>
<dbReference type="InterPro" id="IPR034505">
    <property type="entry name" value="Coproporphyrinogen-III_oxidase"/>
</dbReference>
<dbReference type="KEGG" id="rdi:CMV14_05215"/>
<dbReference type="SMART" id="SM00729">
    <property type="entry name" value="Elp3"/>
    <property type="match status" value="1"/>
</dbReference>
<keyword evidence="11 14" id="KW-0411">Iron-sulfur</keyword>
<feature type="binding site" evidence="15">
    <location>
        <position position="178"/>
    </location>
    <ligand>
        <name>S-adenosyl-L-methionine</name>
        <dbReference type="ChEBI" id="CHEBI:59789"/>
        <label>2</label>
    </ligand>
</feature>
<evidence type="ECO:0000256" key="15">
    <source>
        <dbReference type="PIRSR" id="PIRSR000167-1"/>
    </source>
</evidence>
<feature type="binding site" evidence="15">
    <location>
        <position position="50"/>
    </location>
    <ligand>
        <name>S-adenosyl-L-methionine</name>
        <dbReference type="ChEBI" id="CHEBI:59789"/>
        <label>1</label>
    </ligand>
</feature>
<feature type="binding site" evidence="16">
    <location>
        <position position="63"/>
    </location>
    <ligand>
        <name>[4Fe-4S] cluster</name>
        <dbReference type="ChEBI" id="CHEBI:49883"/>
        <note>4Fe-4S-S-AdoMet</note>
    </ligand>
</feature>
<evidence type="ECO:0000313" key="19">
    <source>
        <dbReference type="Proteomes" id="UP000218934"/>
    </source>
</evidence>
<evidence type="ECO:0000256" key="2">
    <source>
        <dbReference type="ARBA" id="ARBA00004785"/>
    </source>
</evidence>